<evidence type="ECO:0000313" key="1">
    <source>
        <dbReference type="EMBL" id="KAK8878526.1"/>
    </source>
</evidence>
<dbReference type="EMBL" id="JAPFFF010000011">
    <property type="protein sequence ID" value="KAK8878526.1"/>
    <property type="molecule type" value="Genomic_DNA"/>
</dbReference>
<sequence>MDSLQPIILLQANRLEKFTTEFLWGSLETVYFASEVTKMHLKGGQDSRILIITIGSIYVFRSRSFAKNELANQYNLVDVEKVTYIEPNIVTFLIKNIDGQGSPLTLQSDYALDIAHCILYLNQICKYSCPELGQAKIESTPPSALILPKITSRPKNALQIRIIQLAHKYNKRFPLENLKLFSDWDDKPKNILKLLPQFSAFGPASLAVSKAIAMDPDAKGLLLDNFSHENILDIVQAIFGESKSLTRFSLDNYKDPPAEDLIINAPISKKLAELSFRNVHPKVMFPILNSLEKFSGRITVFSIIRTKLPSEHFRILFDLINRFPCFIGLINLRFEEGSAVNLVLDDLSRFIPLIKVQTFALLNSSKDISSLCRSIFPRTQSIKKMNFSSNQLFEMTNPDLTLPDSLSYLDISHSKVNTKSLSSFLNAIFTKPRDPLFIINLSDLDNSESPSEHIVNSLNIEGCQPILIEINFSGNVMLPEQTKTFLNFLRTQKKLRHLNISRCFKEQIDESLKLVADFVIETKLEELEISSSPNSPLKEHMTAFIKNLNKKRAQLSTLIISKSGMGDEGLLALKEYVDNDRNSILTSLDCDGASPQREDVLIKCYKSFINIDRLTYPRLDIEKLTQQNSTSKGQFIAQLPSNISSKLPPANLFMRLSDYEKNVHRTSSFSSFSPMASLIDLMGKMTMAITEKNMKPNEASNAHLSASSGSEDNEENLNVFEQDDLVSIFKQSLPTSTVHLSAEQESRQKSPLMNFLNPQQHDNESNNLLVANRRSSII</sequence>
<dbReference type="PANTHER" id="PTHR24112:SF64">
    <property type="entry name" value="CHROMOSOME UNDETERMINED SCAFFOLD_46, WHOLE GENOME SHOTGUN SEQUENCE"/>
    <property type="match status" value="1"/>
</dbReference>
<dbReference type="PANTHER" id="PTHR24112">
    <property type="entry name" value="LEUCINE-RICH REPEAT, ISOFORM F-RELATED"/>
    <property type="match status" value="1"/>
</dbReference>
<protein>
    <recommendedName>
        <fullName evidence="3">Leucine Rich Repeat family protein</fullName>
    </recommendedName>
</protein>
<dbReference type="InterPro" id="IPR032675">
    <property type="entry name" value="LRR_dom_sf"/>
</dbReference>
<comment type="caution">
    <text evidence="1">The sequence shown here is derived from an EMBL/GenBank/DDBJ whole genome shotgun (WGS) entry which is preliminary data.</text>
</comment>
<dbReference type="InterPro" id="IPR051279">
    <property type="entry name" value="PP1-Reg/Actin-Interact_Protein"/>
</dbReference>
<keyword evidence="2" id="KW-1185">Reference proteome</keyword>
<proteinExistence type="predicted"/>
<name>A0ABR2JL96_9EUKA</name>
<dbReference type="Proteomes" id="UP001470230">
    <property type="component" value="Unassembled WGS sequence"/>
</dbReference>
<evidence type="ECO:0008006" key="3">
    <source>
        <dbReference type="Google" id="ProtNLM"/>
    </source>
</evidence>
<reference evidence="1 2" key="1">
    <citation type="submission" date="2024-04" db="EMBL/GenBank/DDBJ databases">
        <title>Tritrichomonas musculus Genome.</title>
        <authorList>
            <person name="Alves-Ferreira E."/>
            <person name="Grigg M."/>
            <person name="Lorenzi H."/>
            <person name="Galac M."/>
        </authorList>
    </citation>
    <scope>NUCLEOTIDE SEQUENCE [LARGE SCALE GENOMIC DNA]</scope>
    <source>
        <strain evidence="1 2">EAF2021</strain>
    </source>
</reference>
<accession>A0ABR2JL96</accession>
<gene>
    <name evidence="1" type="ORF">M9Y10_005306</name>
</gene>
<dbReference type="SUPFAM" id="SSF52047">
    <property type="entry name" value="RNI-like"/>
    <property type="match status" value="1"/>
</dbReference>
<organism evidence="1 2">
    <name type="scientific">Tritrichomonas musculus</name>
    <dbReference type="NCBI Taxonomy" id="1915356"/>
    <lineage>
        <taxon>Eukaryota</taxon>
        <taxon>Metamonada</taxon>
        <taxon>Parabasalia</taxon>
        <taxon>Tritrichomonadida</taxon>
        <taxon>Tritrichomonadidae</taxon>
        <taxon>Tritrichomonas</taxon>
    </lineage>
</organism>
<evidence type="ECO:0000313" key="2">
    <source>
        <dbReference type="Proteomes" id="UP001470230"/>
    </source>
</evidence>
<dbReference type="Gene3D" id="3.80.10.10">
    <property type="entry name" value="Ribonuclease Inhibitor"/>
    <property type="match status" value="1"/>
</dbReference>